<organism evidence="2 3">
    <name type="scientific">Candidatus Thiomargarita nelsonii</name>
    <dbReference type="NCBI Taxonomy" id="1003181"/>
    <lineage>
        <taxon>Bacteria</taxon>
        <taxon>Pseudomonadati</taxon>
        <taxon>Pseudomonadota</taxon>
        <taxon>Gammaproteobacteria</taxon>
        <taxon>Thiotrichales</taxon>
        <taxon>Thiotrichaceae</taxon>
        <taxon>Thiomargarita</taxon>
    </lineage>
</organism>
<feature type="transmembrane region" description="Helical" evidence="1">
    <location>
        <begin position="16"/>
        <end position="34"/>
    </location>
</feature>
<keyword evidence="1" id="KW-0812">Transmembrane</keyword>
<reference evidence="2 3" key="1">
    <citation type="submission" date="2016-05" db="EMBL/GenBank/DDBJ databases">
        <title>Single-cell genome of chain-forming Candidatus Thiomargarita nelsonii and comparison to other large sulfur-oxidizing bacteria.</title>
        <authorList>
            <person name="Winkel M."/>
            <person name="Salman V."/>
            <person name="Woyke T."/>
            <person name="Schulz-Vogt H."/>
            <person name="Richter M."/>
            <person name="Flood B."/>
            <person name="Bailey J."/>
            <person name="Amann R."/>
            <person name="Mussmann M."/>
        </authorList>
    </citation>
    <scope>NUCLEOTIDE SEQUENCE [LARGE SCALE GENOMIC DNA]</scope>
    <source>
        <strain evidence="2 3">THI036</strain>
    </source>
</reference>
<dbReference type="Proteomes" id="UP000076962">
    <property type="component" value="Unassembled WGS sequence"/>
</dbReference>
<gene>
    <name evidence="2" type="ORF">THIOM_003347</name>
</gene>
<sequence length="58" mass="6753">MDCLAIHTSLFFSSRIIFQIANKGLIFFCHIYIFKKMQNNLFSDQVSGLQALVLDTYF</sequence>
<comment type="caution">
    <text evidence="2">The sequence shown here is derived from an EMBL/GenBank/DDBJ whole genome shotgun (WGS) entry which is preliminary data.</text>
</comment>
<keyword evidence="1" id="KW-0472">Membrane</keyword>
<dbReference type="AlphaFoldDB" id="A0A176RYY8"/>
<evidence type="ECO:0000313" key="3">
    <source>
        <dbReference type="Proteomes" id="UP000076962"/>
    </source>
</evidence>
<keyword evidence="3" id="KW-1185">Reference proteome</keyword>
<name>A0A176RYY8_9GAMM</name>
<accession>A0A176RYY8</accession>
<protein>
    <submittedName>
        <fullName evidence="2">Uncharacterized protein</fullName>
    </submittedName>
</protein>
<proteinExistence type="predicted"/>
<dbReference type="EMBL" id="LUTY01002007">
    <property type="protein sequence ID" value="OAD20917.1"/>
    <property type="molecule type" value="Genomic_DNA"/>
</dbReference>
<evidence type="ECO:0000256" key="1">
    <source>
        <dbReference type="SAM" id="Phobius"/>
    </source>
</evidence>
<evidence type="ECO:0000313" key="2">
    <source>
        <dbReference type="EMBL" id="OAD20917.1"/>
    </source>
</evidence>
<keyword evidence="1" id="KW-1133">Transmembrane helix</keyword>